<dbReference type="Gene3D" id="1.10.606.20">
    <property type="match status" value="1"/>
</dbReference>
<sequence>MQRIRDRVAGYANVRVRIAPAGRMPIRCVFGVVDAVSLGLTMVMTRRLAIFAALTLIPPLALVPPVAADVNASPNAVVVWDINAQTAIWDVAQQAPPQVAGRGFAMVSGAVYDAVNAIAGTPYEPYLFAPRANGRESTDAAVGTAAYRVLDAVFPAQQERLRTQYDEWLAGIPDGPAKRGGVRVGAEAAAAMITSRRNDGAFDPRPWTIGTEPGQYRPTPPGFENSGAWVGFLKPFAIPDATMFRTVGPPAVTSRTYTRDFNEVKRLGSATSTVRTPDQTDAALWWHDRRSVSWGMKRDLAVTQRLSLLETARFYALADFTGTDGAIACANDKEFWHFWRPITAIRSADTDGNPATTADPGWTPLVVTPPNPDYPSGHTCRTAAQMTAYAHFFGRDDVSFSAFSVDSGTTRHFDRFSQATAEVVGARIWAGIHFRSADVDGTTLGTAVGKHITKRYFQPRR</sequence>
<dbReference type="PANTHER" id="PTHR34599:SF1">
    <property type="entry name" value="PHOSPHATIDIC ACID PHOSPHATASE TYPE 2_HALOPEROXIDASE DOMAIN-CONTAINING PROTEIN"/>
    <property type="match status" value="1"/>
</dbReference>
<keyword evidence="3" id="KW-1185">Reference proteome</keyword>
<reference evidence="2 3" key="1">
    <citation type="submission" date="2018-06" db="EMBL/GenBank/DDBJ databases">
        <title>Genomic Encyclopedia of Type Strains, Phase IV (KMG-IV): sequencing the most valuable type-strain genomes for metagenomic binning, comparative biology and taxonomic classification.</title>
        <authorList>
            <person name="Goeker M."/>
        </authorList>
    </citation>
    <scope>NUCLEOTIDE SEQUENCE [LARGE SCALE GENOMIC DNA]</scope>
    <source>
        <strain evidence="2 3">DSM 45479</strain>
    </source>
</reference>
<gene>
    <name evidence="2" type="ORF">C8D87_105622</name>
</gene>
<evidence type="ECO:0000313" key="3">
    <source>
        <dbReference type="Proteomes" id="UP000248714"/>
    </source>
</evidence>
<dbReference type="Proteomes" id="UP000248714">
    <property type="component" value="Unassembled WGS sequence"/>
</dbReference>
<dbReference type="InterPro" id="IPR052559">
    <property type="entry name" value="V-haloperoxidase"/>
</dbReference>
<dbReference type="Pfam" id="PF01569">
    <property type="entry name" value="PAP2"/>
    <property type="match status" value="1"/>
</dbReference>
<dbReference type="InterPro" id="IPR000326">
    <property type="entry name" value="PAP2/HPO"/>
</dbReference>
<evidence type="ECO:0000259" key="1">
    <source>
        <dbReference type="Pfam" id="PF01569"/>
    </source>
</evidence>
<dbReference type="InterPro" id="IPR036938">
    <property type="entry name" value="PAP2/HPO_sf"/>
</dbReference>
<dbReference type="EMBL" id="QLTT01000005">
    <property type="protein sequence ID" value="RAS65127.1"/>
    <property type="molecule type" value="Genomic_DNA"/>
</dbReference>
<dbReference type="SUPFAM" id="SSF48317">
    <property type="entry name" value="Acid phosphatase/Vanadium-dependent haloperoxidase"/>
    <property type="match status" value="1"/>
</dbReference>
<dbReference type="PANTHER" id="PTHR34599">
    <property type="entry name" value="PEROXIDASE-RELATED"/>
    <property type="match status" value="1"/>
</dbReference>
<dbReference type="CDD" id="cd03398">
    <property type="entry name" value="PAP2_haloperoxidase"/>
    <property type="match status" value="1"/>
</dbReference>
<name>A0ABX9E9M0_9PSEU</name>
<evidence type="ECO:0000313" key="2">
    <source>
        <dbReference type="EMBL" id="RAS65127.1"/>
    </source>
</evidence>
<protein>
    <submittedName>
        <fullName evidence="2">PAP2 superfamily protein</fullName>
    </submittedName>
</protein>
<organism evidence="2 3">
    <name type="scientific">Lentzea atacamensis</name>
    <dbReference type="NCBI Taxonomy" id="531938"/>
    <lineage>
        <taxon>Bacteria</taxon>
        <taxon>Bacillati</taxon>
        <taxon>Actinomycetota</taxon>
        <taxon>Actinomycetes</taxon>
        <taxon>Pseudonocardiales</taxon>
        <taxon>Pseudonocardiaceae</taxon>
        <taxon>Lentzea</taxon>
    </lineage>
</organism>
<comment type="caution">
    <text evidence="2">The sequence shown here is derived from an EMBL/GenBank/DDBJ whole genome shotgun (WGS) entry which is preliminary data.</text>
</comment>
<accession>A0ABX9E9M0</accession>
<proteinExistence type="predicted"/>
<feature type="domain" description="Phosphatidic acid phosphatase type 2/haloperoxidase" evidence="1">
    <location>
        <begin position="333"/>
        <end position="456"/>
    </location>
</feature>